<sequence length="397" mass="43935">MSSQQSKTTSRTSFSAQGSSIGEFHTTRDSTGHIILADAKLENSCFTRMIIDDPILLRMFEPEAIPGCHDLDGNPWPPMQLTHIPHGQARQSIYESLHEISDILRQEAKTPNFNEDENKSAFEPRAHFDLGRLVDLSRLPNGASSADEYPQANANAREAVLNSIREMFFSGLMPALRQRSLAHPFNQPFQVELTPAGAASTFPSMTHRPQSTAGPPTAHQNAKAPAQQEDNNQVSHNEATVESEQRHEGKALPPSKIDTRQSSTVGRHADSSTQSNIDVLPYPGNSAGPTVNRAKDTTMRNNFGPIRGHTQGARHDAGKALWDNTNSLLPDSPTREQYRTYIRATRMKVADDPAAKAVFHAELAAFVTRMHIVEEHNAYARFMKIGYNKKHHVPIVA</sequence>
<name>E4ZQQ5_LEPMJ</name>
<feature type="compositionally biased region" description="Low complexity" evidence="1">
    <location>
        <begin position="1"/>
        <end position="15"/>
    </location>
</feature>
<evidence type="ECO:0000313" key="3">
    <source>
        <dbReference type="Proteomes" id="UP000002668"/>
    </source>
</evidence>
<feature type="region of interest" description="Disordered" evidence="1">
    <location>
        <begin position="1"/>
        <end position="25"/>
    </location>
</feature>
<dbReference type="OrthoDB" id="10530414at2759"/>
<keyword evidence="3" id="KW-1185">Reference proteome</keyword>
<reference evidence="3" key="1">
    <citation type="journal article" date="2011" name="Nat. Commun.">
        <title>Effector diversification within compartments of the Leptosphaeria maculans genome affected by Repeat-Induced Point mutations.</title>
        <authorList>
            <person name="Rouxel T."/>
            <person name="Grandaubert J."/>
            <person name="Hane J.K."/>
            <person name="Hoede C."/>
            <person name="van de Wouw A.P."/>
            <person name="Couloux A."/>
            <person name="Dominguez V."/>
            <person name="Anthouard V."/>
            <person name="Bally P."/>
            <person name="Bourras S."/>
            <person name="Cozijnsen A.J."/>
            <person name="Ciuffetti L.M."/>
            <person name="Degrave A."/>
            <person name="Dilmaghani A."/>
            <person name="Duret L."/>
            <person name="Fudal I."/>
            <person name="Goodwin S.B."/>
            <person name="Gout L."/>
            <person name="Glaser N."/>
            <person name="Linglin J."/>
            <person name="Kema G.H.J."/>
            <person name="Lapalu N."/>
            <person name="Lawrence C.B."/>
            <person name="May K."/>
            <person name="Meyer M."/>
            <person name="Ollivier B."/>
            <person name="Poulain J."/>
            <person name="Schoch C.L."/>
            <person name="Simon A."/>
            <person name="Spatafora J.W."/>
            <person name="Stachowiak A."/>
            <person name="Turgeon B.G."/>
            <person name="Tyler B.M."/>
            <person name="Vincent D."/>
            <person name="Weissenbach J."/>
            <person name="Amselem J."/>
            <person name="Quesneville H."/>
            <person name="Oliver R.P."/>
            <person name="Wincker P."/>
            <person name="Balesdent M.-H."/>
            <person name="Howlett B.J."/>
        </authorList>
    </citation>
    <scope>NUCLEOTIDE SEQUENCE [LARGE SCALE GENOMIC DNA]</scope>
    <source>
        <strain evidence="3">JN3 / isolate v23.1.3 / race Av1-4-5-6-7-8</strain>
    </source>
</reference>
<protein>
    <submittedName>
        <fullName evidence="2">Predicted protein</fullName>
    </submittedName>
</protein>
<evidence type="ECO:0000256" key="1">
    <source>
        <dbReference type="SAM" id="MobiDB-lite"/>
    </source>
</evidence>
<evidence type="ECO:0000313" key="2">
    <source>
        <dbReference type="EMBL" id="CBX94060.1"/>
    </source>
</evidence>
<dbReference type="AlphaFoldDB" id="E4ZQQ5"/>
<dbReference type="Proteomes" id="UP000002668">
    <property type="component" value="Genome"/>
</dbReference>
<dbReference type="EMBL" id="FP929116">
    <property type="protein sequence ID" value="CBX94060.1"/>
    <property type="molecule type" value="Genomic_DNA"/>
</dbReference>
<proteinExistence type="predicted"/>
<gene>
    <name evidence="2" type="ORF">LEMA_P037340.1</name>
</gene>
<organism evidence="3">
    <name type="scientific">Leptosphaeria maculans (strain JN3 / isolate v23.1.3 / race Av1-4-5-6-7-8)</name>
    <name type="common">Blackleg fungus</name>
    <name type="synonym">Phoma lingam</name>
    <dbReference type="NCBI Taxonomy" id="985895"/>
    <lineage>
        <taxon>Eukaryota</taxon>
        <taxon>Fungi</taxon>
        <taxon>Dikarya</taxon>
        <taxon>Ascomycota</taxon>
        <taxon>Pezizomycotina</taxon>
        <taxon>Dothideomycetes</taxon>
        <taxon>Pleosporomycetidae</taxon>
        <taxon>Pleosporales</taxon>
        <taxon>Pleosporineae</taxon>
        <taxon>Leptosphaeriaceae</taxon>
        <taxon>Plenodomus</taxon>
        <taxon>Plenodomus lingam/Leptosphaeria maculans species complex</taxon>
    </lineage>
</organism>
<feature type="compositionally biased region" description="Polar residues" evidence="1">
    <location>
        <begin position="228"/>
        <end position="242"/>
    </location>
</feature>
<dbReference type="InParanoid" id="E4ZQQ5"/>
<dbReference type="HOGENOM" id="CLU_694582_0_0_1"/>
<dbReference type="VEuPathDB" id="FungiDB:LEMA_P037340.1"/>
<feature type="region of interest" description="Disordered" evidence="1">
    <location>
        <begin position="199"/>
        <end position="297"/>
    </location>
</feature>
<feature type="compositionally biased region" description="Polar residues" evidence="1">
    <location>
        <begin position="201"/>
        <end position="220"/>
    </location>
</feature>
<accession>E4ZQQ5</accession>
<feature type="compositionally biased region" description="Polar residues" evidence="1">
    <location>
        <begin position="260"/>
        <end position="277"/>
    </location>
</feature>